<dbReference type="Proteomes" id="UP000827892">
    <property type="component" value="Chromosome X"/>
</dbReference>
<sequence>MDVFDGEIQMNLEYTTILGSSRGHPESQNLFCFQKRQTFKIFHKIVVNAGSRRGLNVSADYRFSASGPSGVFVSCTKKFETLNDRPRNVLFYNGEHAIRDFIYLVNETSPVTNIVMGLKGVLAIRCLWLAMYQVNHQNMC</sequence>
<reference evidence="1 2" key="1">
    <citation type="submission" date="2022-05" db="EMBL/GenBank/DDBJ databases">
        <title>Chromosome-level reference genomes for two strains of Caenorhabditis briggsae: an improved platform for comparative genomics.</title>
        <authorList>
            <person name="Stevens L."/>
            <person name="Andersen E.C."/>
        </authorList>
    </citation>
    <scope>NUCLEOTIDE SEQUENCE [LARGE SCALE GENOMIC DNA]</scope>
    <source>
        <strain evidence="1">QX1410_ONT</strain>
        <tissue evidence="1">Whole-organism</tissue>
    </source>
</reference>
<name>A0AAE8ZSA8_CAEBR</name>
<gene>
    <name evidence="1" type="ORF">L3Y34_013718</name>
</gene>
<dbReference type="EMBL" id="CP090896">
    <property type="protein sequence ID" value="ULT85173.1"/>
    <property type="molecule type" value="Genomic_DNA"/>
</dbReference>
<proteinExistence type="predicted"/>
<evidence type="ECO:0000313" key="2">
    <source>
        <dbReference type="Proteomes" id="UP000827892"/>
    </source>
</evidence>
<evidence type="ECO:0000313" key="1">
    <source>
        <dbReference type="EMBL" id="ULT85173.1"/>
    </source>
</evidence>
<accession>A0AAE8ZSA8</accession>
<protein>
    <submittedName>
        <fullName evidence="1">Uncharacterized protein</fullName>
    </submittedName>
</protein>
<dbReference type="AlphaFoldDB" id="A0AAE8ZSA8"/>
<organism evidence="1 2">
    <name type="scientific">Caenorhabditis briggsae</name>
    <dbReference type="NCBI Taxonomy" id="6238"/>
    <lineage>
        <taxon>Eukaryota</taxon>
        <taxon>Metazoa</taxon>
        <taxon>Ecdysozoa</taxon>
        <taxon>Nematoda</taxon>
        <taxon>Chromadorea</taxon>
        <taxon>Rhabditida</taxon>
        <taxon>Rhabditina</taxon>
        <taxon>Rhabditomorpha</taxon>
        <taxon>Rhabditoidea</taxon>
        <taxon>Rhabditidae</taxon>
        <taxon>Peloderinae</taxon>
        <taxon>Caenorhabditis</taxon>
    </lineage>
</organism>